<dbReference type="RefSeq" id="WP_243902606.1">
    <property type="nucleotide sequence ID" value="NZ_CAWQFN010000508.1"/>
</dbReference>
<dbReference type="EMBL" id="JAALHA020000001">
    <property type="protein sequence ID" value="MDR9893092.1"/>
    <property type="molecule type" value="Genomic_DNA"/>
</dbReference>
<organism evidence="1 2">
    <name type="scientific">Aetokthonos hydrillicola Thurmond2011</name>
    <dbReference type="NCBI Taxonomy" id="2712845"/>
    <lineage>
        <taxon>Bacteria</taxon>
        <taxon>Bacillati</taxon>
        <taxon>Cyanobacteriota</taxon>
        <taxon>Cyanophyceae</taxon>
        <taxon>Nostocales</taxon>
        <taxon>Hapalosiphonaceae</taxon>
        <taxon>Aetokthonos</taxon>
    </lineage>
</organism>
<protein>
    <submittedName>
        <fullName evidence="1">Uncharacterized protein</fullName>
    </submittedName>
</protein>
<evidence type="ECO:0000313" key="2">
    <source>
        <dbReference type="Proteomes" id="UP000667802"/>
    </source>
</evidence>
<gene>
    <name evidence="1" type="ORF">G7B40_000635</name>
</gene>
<proteinExistence type="predicted"/>
<reference evidence="2" key="1">
    <citation type="journal article" date="2021" name="Science">
        <title>Hunting the eagle killer: A cyanobacterial neurotoxin causes vacuolar myelinopathy.</title>
        <authorList>
            <person name="Breinlinger S."/>
            <person name="Phillips T.J."/>
            <person name="Haram B.N."/>
            <person name="Mares J."/>
            <person name="Martinez Yerena J.A."/>
            <person name="Hrouzek P."/>
            <person name="Sobotka R."/>
            <person name="Henderson W.M."/>
            <person name="Schmieder P."/>
            <person name="Williams S.M."/>
            <person name="Lauderdale J.D."/>
            <person name="Wilde H.D."/>
            <person name="Gerrin W."/>
            <person name="Kust A."/>
            <person name="Washington J.W."/>
            <person name="Wagner C."/>
            <person name="Geier B."/>
            <person name="Liebeke M."/>
            <person name="Enke H."/>
            <person name="Niedermeyer T.H.J."/>
            <person name="Wilde S.B."/>
        </authorList>
    </citation>
    <scope>NUCLEOTIDE SEQUENCE [LARGE SCALE GENOMIC DNA]</scope>
    <source>
        <strain evidence="2">Thurmond2011</strain>
    </source>
</reference>
<accession>A0AAP5I0T3</accession>
<dbReference type="AlphaFoldDB" id="A0AAP5I0T3"/>
<sequence>MTSKADYAPTHFKVGEPGVITREVFLQPDAQGISSDTMKITAVEVFLRG</sequence>
<comment type="caution">
    <text evidence="1">The sequence shown here is derived from an EMBL/GenBank/DDBJ whole genome shotgun (WGS) entry which is preliminary data.</text>
</comment>
<keyword evidence="2" id="KW-1185">Reference proteome</keyword>
<evidence type="ECO:0000313" key="1">
    <source>
        <dbReference type="EMBL" id="MDR9893092.1"/>
    </source>
</evidence>
<name>A0AAP5I0T3_9CYAN</name>
<dbReference type="Proteomes" id="UP000667802">
    <property type="component" value="Unassembled WGS sequence"/>
</dbReference>